<comment type="similarity">
    <text evidence="1">Belongs to the enoyl-CoA hydratase/isomerase family.</text>
</comment>
<reference evidence="3" key="1">
    <citation type="submission" date="2021-06" db="EMBL/GenBank/DDBJ databases">
        <title>Paracoccus bacterium XHP0099 sp. nov., isolated from the surface waters of the Yellow Sea.</title>
        <authorList>
            <person name="Xue H."/>
            <person name="Zhang D."/>
        </authorList>
    </citation>
    <scope>NUCLEOTIDE SEQUENCE</scope>
    <source>
        <strain evidence="3">XHP0099</strain>
    </source>
</reference>
<dbReference type="CDD" id="cd06558">
    <property type="entry name" value="crotonase-like"/>
    <property type="match status" value="1"/>
</dbReference>
<evidence type="ECO:0000256" key="1">
    <source>
        <dbReference type="RuleBase" id="RU003707"/>
    </source>
</evidence>
<organism evidence="3 4">
    <name type="scientific">Paracoccus marinaquae</name>
    <dbReference type="NCBI Taxonomy" id="2841926"/>
    <lineage>
        <taxon>Bacteria</taxon>
        <taxon>Pseudomonadati</taxon>
        <taxon>Pseudomonadota</taxon>
        <taxon>Alphaproteobacteria</taxon>
        <taxon>Rhodobacterales</taxon>
        <taxon>Paracoccaceae</taxon>
        <taxon>Paracoccus</taxon>
    </lineage>
</organism>
<comment type="caution">
    <text evidence="3">The sequence shown here is derived from an EMBL/GenBank/DDBJ whole genome shotgun (WGS) entry which is preliminary data.</text>
</comment>
<dbReference type="PANTHER" id="PTHR43459">
    <property type="entry name" value="ENOYL-COA HYDRATASE"/>
    <property type="match status" value="1"/>
</dbReference>
<dbReference type="InterPro" id="IPR001753">
    <property type="entry name" value="Enoyl-CoA_hydra/iso"/>
</dbReference>
<dbReference type="RefSeq" id="WP_216034590.1">
    <property type="nucleotide sequence ID" value="NZ_JAHKNG010000048.1"/>
</dbReference>
<evidence type="ECO:0000313" key="3">
    <source>
        <dbReference type="EMBL" id="MBU3031981.1"/>
    </source>
</evidence>
<dbReference type="InterPro" id="IPR018376">
    <property type="entry name" value="Enoyl-CoA_hyd/isom_CS"/>
</dbReference>
<gene>
    <name evidence="3" type="ORF">KNW02_17935</name>
</gene>
<dbReference type="EMBL" id="JAHKNG010000048">
    <property type="protein sequence ID" value="MBU3031981.1"/>
    <property type="molecule type" value="Genomic_DNA"/>
</dbReference>
<keyword evidence="4" id="KW-1185">Reference proteome</keyword>
<feature type="region of interest" description="Disordered" evidence="2">
    <location>
        <begin position="253"/>
        <end position="275"/>
    </location>
</feature>
<dbReference type="PANTHER" id="PTHR43459:SF1">
    <property type="entry name" value="EG:BACN32G11.4 PROTEIN"/>
    <property type="match status" value="1"/>
</dbReference>
<name>A0ABS6AN03_9RHOB</name>
<sequence>MTAPQADALIEDCGDHLRVTLSNPGRRNALAPAMYARLREALAQAAAQDRLGAVVLTGADGYFCAGGDLNALATRAAMPRHERRARIEDLHDTIRAIRACPRPVIAAVEGGAAGAGLSIALACDLLVAAEDASFAAAYVRVGLVPDGGLTASLARRVPAGFAARMCLTGDPVPAARFAALGVVTDLVAPGQALEHAAALAARMAQGPAAAHGAIKQLLAAAREGDFASQLDREAEAMADALAAPEAAAGLTARLNRTAPDFGRGSSGADKKEPRP</sequence>
<dbReference type="PROSITE" id="PS00166">
    <property type="entry name" value="ENOYL_COA_HYDRATASE"/>
    <property type="match status" value="1"/>
</dbReference>
<evidence type="ECO:0000313" key="4">
    <source>
        <dbReference type="Proteomes" id="UP001166191"/>
    </source>
</evidence>
<dbReference type="NCBIfam" id="NF046063">
    <property type="entry name" value="oxepin_alt"/>
    <property type="match status" value="1"/>
</dbReference>
<dbReference type="NCBIfam" id="NF005700">
    <property type="entry name" value="PRK07511.1"/>
    <property type="match status" value="1"/>
</dbReference>
<protein>
    <submittedName>
        <fullName evidence="3">Enoyl-CoA hydratase/isomerase family protein</fullName>
    </submittedName>
</protein>
<evidence type="ECO:0000256" key="2">
    <source>
        <dbReference type="SAM" id="MobiDB-lite"/>
    </source>
</evidence>
<accession>A0ABS6AN03</accession>
<dbReference type="Proteomes" id="UP001166191">
    <property type="component" value="Unassembled WGS sequence"/>
</dbReference>
<proteinExistence type="inferred from homology"/>
<dbReference type="Pfam" id="PF00378">
    <property type="entry name" value="ECH_1"/>
    <property type="match status" value="1"/>
</dbReference>